<evidence type="ECO:0000256" key="4">
    <source>
        <dbReference type="ARBA" id="ARBA00029447"/>
    </source>
</evidence>
<dbReference type="PROSITE" id="PS50111">
    <property type="entry name" value="CHEMOTAXIS_TRANSDUC_2"/>
    <property type="match status" value="1"/>
</dbReference>
<evidence type="ECO:0000259" key="9">
    <source>
        <dbReference type="PROSITE" id="PS50111"/>
    </source>
</evidence>
<proteinExistence type="inferred from homology"/>
<keyword evidence="8" id="KW-0812">Transmembrane</keyword>
<evidence type="ECO:0000256" key="3">
    <source>
        <dbReference type="ARBA" id="ARBA00023224"/>
    </source>
</evidence>
<name>A0A5Q0BH51_9GAMM</name>
<dbReference type="PRINTS" id="PR00260">
    <property type="entry name" value="CHEMTRNSDUCR"/>
</dbReference>
<dbReference type="InterPro" id="IPR024478">
    <property type="entry name" value="HlyB_4HB_MCP"/>
</dbReference>
<dbReference type="GO" id="GO:0006935">
    <property type="term" value="P:chemotaxis"/>
    <property type="evidence" value="ECO:0007669"/>
    <property type="project" value="UniProtKB-KW"/>
</dbReference>
<dbReference type="InParanoid" id="A0A5Q0BH51"/>
<comment type="subcellular location">
    <subcellularLocation>
        <location evidence="1">Membrane</location>
    </subcellularLocation>
</comment>
<evidence type="ECO:0000313" key="11">
    <source>
        <dbReference type="Proteomes" id="UP000325755"/>
    </source>
</evidence>
<keyword evidence="8" id="KW-0472">Membrane</keyword>
<dbReference type="Gene3D" id="1.10.287.950">
    <property type="entry name" value="Methyl-accepting chemotaxis protein"/>
    <property type="match status" value="1"/>
</dbReference>
<evidence type="ECO:0000256" key="2">
    <source>
        <dbReference type="ARBA" id="ARBA00022500"/>
    </source>
</evidence>
<keyword evidence="3 5" id="KW-0807">Transducer</keyword>
<dbReference type="Pfam" id="PF12729">
    <property type="entry name" value="4HB_MCP_1"/>
    <property type="match status" value="1"/>
</dbReference>
<reference evidence="10 11" key="1">
    <citation type="submission" date="2019-09" db="EMBL/GenBank/DDBJ databases">
        <title>Ecophysiology of the spiral-shaped methanotroph Methylospira mobilis as revealed by the complete genome sequence.</title>
        <authorList>
            <person name="Oshkin I.Y."/>
            <person name="Dedysh S.N."/>
            <person name="Miroshnikov K."/>
            <person name="Danilova O.V."/>
            <person name="Hakobyan A."/>
            <person name="Liesack W."/>
        </authorList>
    </citation>
    <scope>NUCLEOTIDE SEQUENCE [LARGE SCALE GENOMIC DNA]</scope>
    <source>
        <strain evidence="10 11">Shm1</strain>
    </source>
</reference>
<dbReference type="SMART" id="SM00283">
    <property type="entry name" value="MA"/>
    <property type="match status" value="1"/>
</dbReference>
<dbReference type="SUPFAM" id="SSF58104">
    <property type="entry name" value="Methyl-accepting chemotaxis protein (MCP) signaling domain"/>
    <property type="match status" value="1"/>
</dbReference>
<dbReference type="KEGG" id="mmob:F6R98_01910"/>
<evidence type="ECO:0000256" key="1">
    <source>
        <dbReference type="ARBA" id="ARBA00004370"/>
    </source>
</evidence>
<evidence type="ECO:0000256" key="6">
    <source>
        <dbReference type="SAM" id="Coils"/>
    </source>
</evidence>
<dbReference type="GO" id="GO:0005886">
    <property type="term" value="C:plasma membrane"/>
    <property type="evidence" value="ECO:0007669"/>
    <property type="project" value="TreeGrafter"/>
</dbReference>
<dbReference type="Proteomes" id="UP000325755">
    <property type="component" value="Chromosome"/>
</dbReference>
<keyword evidence="6" id="KW-0175">Coiled coil</keyword>
<feature type="domain" description="Methyl-accepting transducer" evidence="9">
    <location>
        <begin position="272"/>
        <end position="487"/>
    </location>
</feature>
<dbReference type="EMBL" id="CP044205">
    <property type="protein sequence ID" value="QFY41531.1"/>
    <property type="molecule type" value="Genomic_DNA"/>
</dbReference>
<organism evidence="10 11">
    <name type="scientific">Candidatus Methylospira mobilis</name>
    <dbReference type="NCBI Taxonomy" id="1808979"/>
    <lineage>
        <taxon>Bacteria</taxon>
        <taxon>Pseudomonadati</taxon>
        <taxon>Pseudomonadota</taxon>
        <taxon>Gammaproteobacteria</taxon>
        <taxon>Methylococcales</taxon>
        <taxon>Methylococcaceae</taxon>
        <taxon>Candidatus Methylospira</taxon>
    </lineage>
</organism>
<dbReference type="FunFam" id="1.10.287.950:FF:000001">
    <property type="entry name" value="Methyl-accepting chemotaxis sensory transducer"/>
    <property type="match status" value="1"/>
</dbReference>
<protein>
    <submittedName>
        <fullName evidence="10">Methyl-accepting chemotaxis protein</fullName>
    </submittedName>
</protein>
<dbReference type="OrthoDB" id="9795078at2"/>
<dbReference type="GO" id="GO:0007165">
    <property type="term" value="P:signal transduction"/>
    <property type="evidence" value="ECO:0007669"/>
    <property type="project" value="UniProtKB-KW"/>
</dbReference>
<dbReference type="InterPro" id="IPR047347">
    <property type="entry name" value="YvaQ-like_sensor"/>
</dbReference>
<evidence type="ECO:0000313" key="10">
    <source>
        <dbReference type="EMBL" id="QFY41531.1"/>
    </source>
</evidence>
<dbReference type="GO" id="GO:0004888">
    <property type="term" value="F:transmembrane signaling receptor activity"/>
    <property type="evidence" value="ECO:0007669"/>
    <property type="project" value="InterPro"/>
</dbReference>
<sequence length="547" mass="58334">MMKNTNLITKLLLSFGTVLLFTALVLGVGFYNLSAMNNTTRVITQEAFPQVAALDIVSIRTFDNGRQLRNLFLTTDPVGFEKAIKKVEENRDLNAKDMEKLGSLLNSDEARRLFKAVSDRRAEMTPLYERVFSSARDKTQRDRGIEFLLKTFAPVNNAFVAALTEMSQYEAEQMRALTDGAEQNYLSARNWMGLFGIVALLVSIGITWVLTRSIFGQLGGEPAQMQAAVNQIASGDLTVAIQLRDGDTTSAMAALKGMIDNLSVTVTQIGDASNSLVQASEEVSGTAQSLAQGASEQAASVEQTSSAMEQMSASVAQNAENAKATDGMAAKAAQEAGEGGEAVTLTVAAMKSIAGKINIIDEIAYQTNLLALNAAIEAARAGEHGKGFAVVASEVRKLAERSQVASQEIGELAVSSVDMAEKAGHLLNEMLPSITKTSDLVQEITAASNEQTVGIDQINSAVNQLNQLTQHSASASEELAATAEEMSAQAEQLQALISFFTVNNGNGAPAKNLAKGSVTPRIKSRANKVKARVAAHEAIEEGEFVRF</sequence>
<keyword evidence="8" id="KW-1133">Transmembrane helix</keyword>
<dbReference type="InterPro" id="IPR004090">
    <property type="entry name" value="Chemotax_Me-accpt_rcpt"/>
</dbReference>
<dbReference type="Pfam" id="PF00015">
    <property type="entry name" value="MCPsignal"/>
    <property type="match status" value="1"/>
</dbReference>
<dbReference type="CDD" id="cd19411">
    <property type="entry name" value="MCP2201-like_sensor"/>
    <property type="match status" value="1"/>
</dbReference>
<dbReference type="InterPro" id="IPR004089">
    <property type="entry name" value="MCPsignal_dom"/>
</dbReference>
<evidence type="ECO:0000256" key="8">
    <source>
        <dbReference type="SAM" id="Phobius"/>
    </source>
</evidence>
<gene>
    <name evidence="10" type="ORF">F6R98_01910</name>
</gene>
<keyword evidence="11" id="KW-1185">Reference proteome</keyword>
<accession>A0A5Q0BH51</accession>
<feature type="region of interest" description="Disordered" evidence="7">
    <location>
        <begin position="287"/>
        <end position="320"/>
    </location>
</feature>
<dbReference type="RefSeq" id="WP_153247514.1">
    <property type="nucleotide sequence ID" value="NZ_CP044205.1"/>
</dbReference>
<dbReference type="InterPro" id="IPR051310">
    <property type="entry name" value="MCP_chemotaxis"/>
</dbReference>
<dbReference type="PANTHER" id="PTHR43531:SF11">
    <property type="entry name" value="METHYL-ACCEPTING CHEMOTAXIS PROTEIN 3"/>
    <property type="match status" value="1"/>
</dbReference>
<feature type="transmembrane region" description="Helical" evidence="8">
    <location>
        <begin position="191"/>
        <end position="210"/>
    </location>
</feature>
<keyword evidence="2" id="KW-0145">Chemotaxis</keyword>
<evidence type="ECO:0000256" key="5">
    <source>
        <dbReference type="PROSITE-ProRule" id="PRU00284"/>
    </source>
</evidence>
<dbReference type="PANTHER" id="PTHR43531">
    <property type="entry name" value="PROTEIN ICFG"/>
    <property type="match status" value="1"/>
</dbReference>
<comment type="similarity">
    <text evidence="4">Belongs to the methyl-accepting chemotaxis (MCP) protein family.</text>
</comment>
<dbReference type="AlphaFoldDB" id="A0A5Q0BH51"/>
<evidence type="ECO:0000256" key="7">
    <source>
        <dbReference type="SAM" id="MobiDB-lite"/>
    </source>
</evidence>
<feature type="coiled-coil region" evidence="6">
    <location>
        <begin position="458"/>
        <end position="496"/>
    </location>
</feature>